<gene>
    <name evidence="1" type="ORF">E3N88_28537</name>
</gene>
<dbReference type="EMBL" id="SZYD01000014">
    <property type="protein sequence ID" value="KAD4179946.1"/>
    <property type="molecule type" value="Genomic_DNA"/>
</dbReference>
<accession>A0A5N6N0R9</accession>
<organism evidence="1 2">
    <name type="scientific">Mikania micrantha</name>
    <name type="common">bitter vine</name>
    <dbReference type="NCBI Taxonomy" id="192012"/>
    <lineage>
        <taxon>Eukaryota</taxon>
        <taxon>Viridiplantae</taxon>
        <taxon>Streptophyta</taxon>
        <taxon>Embryophyta</taxon>
        <taxon>Tracheophyta</taxon>
        <taxon>Spermatophyta</taxon>
        <taxon>Magnoliopsida</taxon>
        <taxon>eudicotyledons</taxon>
        <taxon>Gunneridae</taxon>
        <taxon>Pentapetalae</taxon>
        <taxon>asterids</taxon>
        <taxon>campanulids</taxon>
        <taxon>Asterales</taxon>
        <taxon>Asteraceae</taxon>
        <taxon>Asteroideae</taxon>
        <taxon>Heliantheae alliance</taxon>
        <taxon>Eupatorieae</taxon>
        <taxon>Mikania</taxon>
    </lineage>
</organism>
<reference evidence="1 2" key="1">
    <citation type="submission" date="2019-05" db="EMBL/GenBank/DDBJ databases">
        <title>Mikania micrantha, genome provides insights into the molecular mechanism of rapid growth.</title>
        <authorList>
            <person name="Liu B."/>
        </authorList>
    </citation>
    <scope>NUCLEOTIDE SEQUENCE [LARGE SCALE GENOMIC DNA]</scope>
    <source>
        <strain evidence="1">NLD-2019</strain>
        <tissue evidence="1">Leaf</tissue>
    </source>
</reference>
<evidence type="ECO:0000313" key="2">
    <source>
        <dbReference type="Proteomes" id="UP000326396"/>
    </source>
</evidence>
<comment type="caution">
    <text evidence="1">The sequence shown here is derived from an EMBL/GenBank/DDBJ whole genome shotgun (WGS) entry which is preliminary data.</text>
</comment>
<dbReference type="Proteomes" id="UP000326396">
    <property type="component" value="Linkage Group LG4"/>
</dbReference>
<sequence>MSWWRTRRFCPWWYARKPGGASWRLGAKRSLGELTTITITLHQVKNHHQPFYSYYFTNLARILALRTH</sequence>
<dbReference type="AlphaFoldDB" id="A0A5N6N0R9"/>
<keyword evidence="2" id="KW-1185">Reference proteome</keyword>
<name>A0A5N6N0R9_9ASTR</name>
<protein>
    <submittedName>
        <fullName evidence="1">Uncharacterized protein</fullName>
    </submittedName>
</protein>
<evidence type="ECO:0000313" key="1">
    <source>
        <dbReference type="EMBL" id="KAD4179946.1"/>
    </source>
</evidence>
<proteinExistence type="predicted"/>